<evidence type="ECO:0000256" key="1">
    <source>
        <dbReference type="SAM" id="MobiDB-lite"/>
    </source>
</evidence>
<dbReference type="PaxDb" id="2711-XP_006465425.1"/>
<dbReference type="EMBL" id="KK784952">
    <property type="protein sequence ID" value="KDO58200.1"/>
    <property type="molecule type" value="Genomic_DNA"/>
</dbReference>
<reference evidence="3 4" key="1">
    <citation type="submission" date="2014-04" db="EMBL/GenBank/DDBJ databases">
        <authorList>
            <consortium name="International Citrus Genome Consortium"/>
            <person name="Gmitter F."/>
            <person name="Chen C."/>
            <person name="Farmerie W."/>
            <person name="Harkins T."/>
            <person name="Desany B."/>
            <person name="Mohiuddin M."/>
            <person name="Kodira C."/>
            <person name="Borodovsky M."/>
            <person name="Lomsadze A."/>
            <person name="Burns P."/>
            <person name="Jenkins J."/>
            <person name="Prochnik S."/>
            <person name="Shu S."/>
            <person name="Chapman J."/>
            <person name="Pitluck S."/>
            <person name="Schmutz J."/>
            <person name="Rokhsar D."/>
        </authorList>
    </citation>
    <scope>NUCLEOTIDE SEQUENCE</scope>
</reference>
<dbReference type="STRING" id="2711.A0A067EWF8"/>
<dbReference type="PANTHER" id="PTHR33881">
    <property type="entry name" value="NEUROGENIC LOCUS NOTCH-LIKE PROTEIN"/>
    <property type="match status" value="1"/>
</dbReference>
<evidence type="ECO:0000313" key="4">
    <source>
        <dbReference type="Proteomes" id="UP000027120"/>
    </source>
</evidence>
<keyword evidence="4" id="KW-1185">Reference proteome</keyword>
<proteinExistence type="predicted"/>
<dbReference type="AlphaFoldDB" id="A0A067EWF8"/>
<dbReference type="Proteomes" id="UP000027120">
    <property type="component" value="Unassembled WGS sequence"/>
</dbReference>
<feature type="compositionally biased region" description="Low complexity" evidence="1">
    <location>
        <begin position="177"/>
        <end position="188"/>
    </location>
</feature>
<gene>
    <name evidence="3" type="ORF">CISIN_1g027480mg</name>
</gene>
<feature type="chain" id="PRO_5001636733" description="EGF-like domain-containing protein" evidence="2">
    <location>
        <begin position="28"/>
        <end position="223"/>
    </location>
</feature>
<protein>
    <recommendedName>
        <fullName evidence="5">EGF-like domain-containing protein</fullName>
    </recommendedName>
</protein>
<name>A0A067EWF8_CITSI</name>
<evidence type="ECO:0008006" key="5">
    <source>
        <dbReference type="Google" id="ProtNLM"/>
    </source>
</evidence>
<sequence length="223" mass="23417">MGTFNLTSTPISFCLLLFFLSTACISAQLMPKNPLQGIACSVVNCGQGACKASNASLLGFECVCKSGWQKIQIGPLAFPSCIIPNCTINFQCVNGSSPPPPPLAPALPPPLNFSDPCDHTWCGDGTCVPKGTGHTCQCYQGSENLMNNSELACFRQCSLGADCNSLGFGQSPPPPTLTNSSSSGNASSNDDHMEPTAAPPNSSRKLRALRILLLTAAIIFTWL</sequence>
<dbReference type="PANTHER" id="PTHR33881:SF17">
    <property type="entry name" value="EGF-LIKE DOMAIN-CONTAINING PROTEIN"/>
    <property type="match status" value="1"/>
</dbReference>
<accession>A0A067EWF8</accession>
<feature type="region of interest" description="Disordered" evidence="1">
    <location>
        <begin position="172"/>
        <end position="201"/>
    </location>
</feature>
<organism evidence="3 4">
    <name type="scientific">Citrus sinensis</name>
    <name type="common">Sweet orange</name>
    <name type="synonym">Citrus aurantium var. sinensis</name>
    <dbReference type="NCBI Taxonomy" id="2711"/>
    <lineage>
        <taxon>Eukaryota</taxon>
        <taxon>Viridiplantae</taxon>
        <taxon>Streptophyta</taxon>
        <taxon>Embryophyta</taxon>
        <taxon>Tracheophyta</taxon>
        <taxon>Spermatophyta</taxon>
        <taxon>Magnoliopsida</taxon>
        <taxon>eudicotyledons</taxon>
        <taxon>Gunneridae</taxon>
        <taxon>Pentapetalae</taxon>
        <taxon>rosids</taxon>
        <taxon>malvids</taxon>
        <taxon>Sapindales</taxon>
        <taxon>Rutaceae</taxon>
        <taxon>Aurantioideae</taxon>
        <taxon>Citrus</taxon>
    </lineage>
</organism>
<evidence type="ECO:0000256" key="2">
    <source>
        <dbReference type="SAM" id="SignalP"/>
    </source>
</evidence>
<keyword evidence="2" id="KW-0732">Signal</keyword>
<feature type="signal peptide" evidence="2">
    <location>
        <begin position="1"/>
        <end position="27"/>
    </location>
</feature>
<dbReference type="eggNOG" id="ENOG502S2MP">
    <property type="taxonomic scope" value="Eukaryota"/>
</dbReference>
<evidence type="ECO:0000313" key="3">
    <source>
        <dbReference type="EMBL" id="KDO58200.1"/>
    </source>
</evidence>